<reference evidence="3" key="1">
    <citation type="submission" date="2016-10" db="EMBL/GenBank/DDBJ databases">
        <authorList>
            <person name="Varghese N."/>
            <person name="Submissions S."/>
        </authorList>
    </citation>
    <scope>NUCLEOTIDE SEQUENCE [LARGE SCALE GENOMIC DNA]</scope>
    <source>
        <strain evidence="3">KCTC 32247</strain>
    </source>
</reference>
<dbReference type="EMBL" id="LT629751">
    <property type="protein sequence ID" value="SDS48825.1"/>
    <property type="molecule type" value="Genomic_DNA"/>
</dbReference>
<dbReference type="Pfam" id="PF07866">
    <property type="entry name" value="DUF1653"/>
    <property type="match status" value="1"/>
</dbReference>
<keyword evidence="3" id="KW-1185">Reference proteome</keyword>
<dbReference type="AlphaFoldDB" id="A0A1H1SLH4"/>
<name>A0A1H1SLH4_9PSED</name>
<sequence length="87" mass="10175">MALQTGLYRHYKGREYRVLGLVRHSETEEELVVYQALYGDFGLWVRPLAMFVETVEVEGEILPRFALVRSETVEFHYAEVKPAEQRA</sequence>
<dbReference type="InterPro" id="IPR037135">
    <property type="entry name" value="DUF1653-like_dom_sf"/>
</dbReference>
<evidence type="ECO:0000313" key="2">
    <source>
        <dbReference type="EMBL" id="SDS48825.1"/>
    </source>
</evidence>
<dbReference type="RefSeq" id="WP_090348741.1">
    <property type="nucleotide sequence ID" value="NZ_LT629751.1"/>
</dbReference>
<feature type="domain" description="DUF1653" evidence="1">
    <location>
        <begin position="6"/>
        <end position="66"/>
    </location>
</feature>
<evidence type="ECO:0000259" key="1">
    <source>
        <dbReference type="Pfam" id="PF07866"/>
    </source>
</evidence>
<protein>
    <recommendedName>
        <fullName evidence="1">DUF1653 domain-containing protein</fullName>
    </recommendedName>
</protein>
<gene>
    <name evidence="2" type="ORF">SAMN05216221_1930</name>
</gene>
<dbReference type="Gene3D" id="2.30.30.320">
    <property type="entry name" value="DUF1653-like domain"/>
    <property type="match status" value="1"/>
</dbReference>
<dbReference type="STRING" id="1392877.SAMN05216221_1930"/>
<proteinExistence type="predicted"/>
<organism evidence="2 3">
    <name type="scientific">Pseudomonas oryzae</name>
    <dbReference type="NCBI Taxonomy" id="1392877"/>
    <lineage>
        <taxon>Bacteria</taxon>
        <taxon>Pseudomonadati</taxon>
        <taxon>Pseudomonadota</taxon>
        <taxon>Gammaproteobacteria</taxon>
        <taxon>Pseudomonadales</taxon>
        <taxon>Pseudomonadaceae</taxon>
        <taxon>Pseudomonas</taxon>
    </lineage>
</organism>
<dbReference type="Proteomes" id="UP000243359">
    <property type="component" value="Chromosome I"/>
</dbReference>
<evidence type="ECO:0000313" key="3">
    <source>
        <dbReference type="Proteomes" id="UP000243359"/>
    </source>
</evidence>
<dbReference type="InterPro" id="IPR023387">
    <property type="entry name" value="DUF1653-like_dom"/>
</dbReference>
<dbReference type="OrthoDB" id="371169at2"/>
<accession>A0A1H1SLH4</accession>